<keyword evidence="2" id="KW-1185">Reference proteome</keyword>
<protein>
    <submittedName>
        <fullName evidence="1">Uncharacterized protein</fullName>
    </submittedName>
</protein>
<evidence type="ECO:0000313" key="1">
    <source>
        <dbReference type="EMBL" id="CPR21643.1"/>
    </source>
</evidence>
<gene>
    <name evidence="1" type="ORF">BN1221_05002c</name>
</gene>
<accession>A0A0G4K2Z0</accession>
<name>A0A0G4K2Z0_9GAMM</name>
<organism evidence="1 2">
    <name type="scientific">Brenneria goodwinii</name>
    <dbReference type="NCBI Taxonomy" id="1109412"/>
    <lineage>
        <taxon>Bacteria</taxon>
        <taxon>Pseudomonadati</taxon>
        <taxon>Pseudomonadota</taxon>
        <taxon>Gammaproteobacteria</taxon>
        <taxon>Enterobacterales</taxon>
        <taxon>Pectobacteriaceae</taxon>
        <taxon>Brenneria</taxon>
    </lineage>
</organism>
<dbReference type="AlphaFoldDB" id="A0A0G4K2Z0"/>
<dbReference type="Proteomes" id="UP000044377">
    <property type="component" value="Unassembled WGS sequence"/>
</dbReference>
<sequence length="37" mass="4622">MYLYLHPVLARVGKARKRDSGEETVRRRRYARWDWVM</sequence>
<evidence type="ECO:0000313" key="2">
    <source>
        <dbReference type="Proteomes" id="UP000044377"/>
    </source>
</evidence>
<dbReference type="EMBL" id="CGIG01000001">
    <property type="protein sequence ID" value="CPR21643.1"/>
    <property type="molecule type" value="Genomic_DNA"/>
</dbReference>
<proteinExistence type="predicted"/>
<reference evidence="2" key="1">
    <citation type="submission" date="2015-01" db="EMBL/GenBank/DDBJ databases">
        <authorList>
            <person name="Paterson Steve"/>
        </authorList>
    </citation>
    <scope>NUCLEOTIDE SEQUENCE [LARGE SCALE GENOMIC DNA]</scope>
    <source>
        <strain evidence="2">OBR1</strain>
    </source>
</reference>
<dbReference type="STRING" id="1109412.BN1221_05002c"/>